<dbReference type="Pfam" id="PF00970">
    <property type="entry name" value="FAD_binding_6"/>
    <property type="match status" value="1"/>
</dbReference>
<organism evidence="2 3">
    <name type="scientific">Vibrio crassostreae</name>
    <dbReference type="NCBI Taxonomy" id="246167"/>
    <lineage>
        <taxon>Bacteria</taxon>
        <taxon>Pseudomonadati</taxon>
        <taxon>Pseudomonadota</taxon>
        <taxon>Gammaproteobacteria</taxon>
        <taxon>Vibrionales</taxon>
        <taxon>Vibrionaceae</taxon>
        <taxon>Vibrio</taxon>
    </lineage>
</organism>
<dbReference type="Pfam" id="PF00175">
    <property type="entry name" value="NAD_binding_1"/>
    <property type="match status" value="1"/>
</dbReference>
<dbReference type="AlphaFoldDB" id="A0A822N7W3"/>
<dbReference type="PRINTS" id="PR00410">
    <property type="entry name" value="PHEHYDRXLASE"/>
</dbReference>
<dbReference type="SUPFAM" id="SSF54292">
    <property type="entry name" value="2Fe-2S ferredoxin-like"/>
    <property type="match status" value="1"/>
</dbReference>
<protein>
    <submittedName>
        <fullName evidence="2">Anthranilate 1,2-dioxygenase electron transfer component</fullName>
        <ecNumber evidence="2">1.18.1.3</ecNumber>
    </submittedName>
</protein>
<dbReference type="RefSeq" id="WP_048618006.1">
    <property type="nucleotide sequence ID" value="NZ_CAWMAS010000171.1"/>
</dbReference>
<dbReference type="EMBL" id="CCJV01000143">
    <property type="protein sequence ID" value="CDT69282.1"/>
    <property type="molecule type" value="Genomic_DNA"/>
</dbReference>
<dbReference type="PROSITE" id="PS00197">
    <property type="entry name" value="2FE2S_FER_1"/>
    <property type="match status" value="1"/>
</dbReference>
<evidence type="ECO:0000313" key="3">
    <source>
        <dbReference type="Proteomes" id="UP000049495"/>
    </source>
</evidence>
<dbReference type="SUPFAM" id="SSF52343">
    <property type="entry name" value="Ferredoxin reductase-like, C-terminal NADP-linked domain"/>
    <property type="match status" value="1"/>
</dbReference>
<dbReference type="EC" id="1.18.1.3" evidence="2"/>
<gene>
    <name evidence="2" type="primary">antC</name>
    <name evidence="2" type="ORF">VCR5J5_790074</name>
</gene>
<sequence length="339" mass="37253">MSYKAALNFSDGVTRFVDVNTGEVLLDAALRQGIKLPMDCREGVCSTCKGICISGEYAQDYVDEDALTESDLAGGAVLTCQMKLSSNSAIDFDCSSKVCNFSGPEIINAIVDSVVLISDTTAMLKLDASDENKMIDFLPGQYANLRIPGTDQWRSYSFAHNPNEKNKLQFLIRRLPSGVMSDYLGQRAAPGDKIELKAPMGSFYLRQTKRPLLFVAGGTGLSAFLGILDDMMLAPEAFPKATLIYGVTHENDLCEIEYLFHLQNEMEGFSFKTVVLKPTARWTGNKGLVTDIIDEKDVNAGDVDVYLCGPPPMVDAVDEWFQGRGLEGYTLRYEKFSAS</sequence>
<dbReference type="InterPro" id="IPR047683">
    <property type="entry name" value="BenC-like_FAD_NAD-bd"/>
</dbReference>
<dbReference type="InterPro" id="IPR012675">
    <property type="entry name" value="Beta-grasp_dom_sf"/>
</dbReference>
<comment type="caution">
    <text evidence="2">The sequence shown here is derived from an EMBL/GenBank/DDBJ whole genome shotgun (WGS) entry which is preliminary data.</text>
</comment>
<dbReference type="GO" id="GO:0051213">
    <property type="term" value="F:dioxygenase activity"/>
    <property type="evidence" value="ECO:0007669"/>
    <property type="project" value="UniProtKB-KW"/>
</dbReference>
<keyword evidence="2" id="KW-0560">Oxidoreductase</keyword>
<proteinExistence type="predicted"/>
<evidence type="ECO:0000313" key="2">
    <source>
        <dbReference type="EMBL" id="CDT69282.1"/>
    </source>
</evidence>
<dbReference type="InterPro" id="IPR001433">
    <property type="entry name" value="OxRdtase_FAD/NAD-bd"/>
</dbReference>
<reference evidence="3" key="1">
    <citation type="submission" date="2014-06" db="EMBL/GenBank/DDBJ databases">
        <authorList>
            <person name="Le Roux Frederique"/>
        </authorList>
    </citation>
    <scope>NUCLEOTIDE SEQUENCE [LARGE SCALE GENOMIC DNA]</scope>
    <source>
        <strain evidence="3">J5-5</strain>
    </source>
</reference>
<dbReference type="Gene3D" id="3.40.50.80">
    <property type="entry name" value="Nucleotide-binding domain of ferredoxin-NADP reductase (FNR) module"/>
    <property type="match status" value="1"/>
</dbReference>
<dbReference type="Gene3D" id="3.10.20.30">
    <property type="match status" value="1"/>
</dbReference>
<dbReference type="PANTHER" id="PTHR47354:SF5">
    <property type="entry name" value="PROTEIN RFBI"/>
    <property type="match status" value="1"/>
</dbReference>
<dbReference type="PANTHER" id="PTHR47354">
    <property type="entry name" value="NADH OXIDOREDUCTASE HCR"/>
    <property type="match status" value="1"/>
</dbReference>
<keyword evidence="1" id="KW-0472">Membrane</keyword>
<dbReference type="InterPro" id="IPR050415">
    <property type="entry name" value="MRET"/>
</dbReference>
<dbReference type="PROSITE" id="PS51384">
    <property type="entry name" value="FAD_FR"/>
    <property type="match status" value="1"/>
</dbReference>
<dbReference type="InterPro" id="IPR039261">
    <property type="entry name" value="FNR_nucleotide-bd"/>
</dbReference>
<dbReference type="Gene3D" id="2.40.30.10">
    <property type="entry name" value="Translation factors"/>
    <property type="match status" value="1"/>
</dbReference>
<dbReference type="Proteomes" id="UP000049495">
    <property type="component" value="Unassembled WGS sequence"/>
</dbReference>
<dbReference type="NCBIfam" id="NF008822">
    <property type="entry name" value="PRK11872.1"/>
    <property type="match status" value="1"/>
</dbReference>
<evidence type="ECO:0000256" key="1">
    <source>
        <dbReference type="ARBA" id="ARBA00022692"/>
    </source>
</evidence>
<keyword evidence="2" id="KW-0223">Dioxygenase</keyword>
<name>A0A822N7W3_9VIBR</name>
<dbReference type="InterPro" id="IPR017938">
    <property type="entry name" value="Riboflavin_synthase-like_b-brl"/>
</dbReference>
<dbReference type="CDD" id="cd00207">
    <property type="entry name" value="fer2"/>
    <property type="match status" value="1"/>
</dbReference>
<dbReference type="SUPFAM" id="SSF63380">
    <property type="entry name" value="Riboflavin synthase domain-like"/>
    <property type="match status" value="1"/>
</dbReference>
<keyword evidence="1" id="KW-0812">Transmembrane</keyword>
<dbReference type="InterPro" id="IPR036010">
    <property type="entry name" value="2Fe-2S_ferredoxin-like_sf"/>
</dbReference>
<dbReference type="Pfam" id="PF00111">
    <property type="entry name" value="Fer2"/>
    <property type="match status" value="1"/>
</dbReference>
<dbReference type="InterPro" id="IPR001041">
    <property type="entry name" value="2Fe-2S_ferredoxin-type"/>
</dbReference>
<dbReference type="GO" id="GO:0051537">
    <property type="term" value="F:2 iron, 2 sulfur cluster binding"/>
    <property type="evidence" value="ECO:0007669"/>
    <property type="project" value="InterPro"/>
</dbReference>
<dbReference type="GO" id="GO:0008860">
    <property type="term" value="F:ferredoxin-NAD+ reductase activity"/>
    <property type="evidence" value="ECO:0007669"/>
    <property type="project" value="UniProtKB-EC"/>
</dbReference>
<accession>A0A822N7W3</accession>
<dbReference type="InterPro" id="IPR006058">
    <property type="entry name" value="2Fe2S_fd_BS"/>
</dbReference>
<dbReference type="PROSITE" id="PS51085">
    <property type="entry name" value="2FE2S_FER_2"/>
    <property type="match status" value="1"/>
</dbReference>
<dbReference type="CDD" id="cd06209">
    <property type="entry name" value="BenDO_FAD_NAD"/>
    <property type="match status" value="1"/>
</dbReference>
<dbReference type="InterPro" id="IPR008333">
    <property type="entry name" value="Cbr1-like_FAD-bd_dom"/>
</dbReference>
<dbReference type="InterPro" id="IPR017927">
    <property type="entry name" value="FAD-bd_FR_type"/>
</dbReference>